<dbReference type="PANTHER" id="PTHR30250">
    <property type="entry name" value="PST FAMILY PREDICTED COLANIC ACID TRANSPORTER"/>
    <property type="match status" value="1"/>
</dbReference>
<dbReference type="EMBL" id="JBELPZ010000010">
    <property type="protein sequence ID" value="MFL9844955.1"/>
    <property type="molecule type" value="Genomic_DNA"/>
</dbReference>
<feature type="transmembrane region" description="Helical" evidence="6">
    <location>
        <begin position="53"/>
        <end position="70"/>
    </location>
</feature>
<organism evidence="7 8">
    <name type="scientific">Flavobacterium rhizosphaerae</name>
    <dbReference type="NCBI Taxonomy" id="3163298"/>
    <lineage>
        <taxon>Bacteria</taxon>
        <taxon>Pseudomonadati</taxon>
        <taxon>Bacteroidota</taxon>
        <taxon>Flavobacteriia</taxon>
        <taxon>Flavobacteriales</taxon>
        <taxon>Flavobacteriaceae</taxon>
        <taxon>Flavobacterium</taxon>
    </lineage>
</organism>
<comment type="caution">
    <text evidence="7">The sequence shown here is derived from an EMBL/GenBank/DDBJ whole genome shotgun (WGS) entry which is preliminary data.</text>
</comment>
<accession>A0ABW8Z0L9</accession>
<keyword evidence="4 6" id="KW-1133">Transmembrane helix</keyword>
<comment type="subcellular location">
    <subcellularLocation>
        <location evidence="1">Cell membrane</location>
        <topology evidence="1">Multi-pass membrane protein</topology>
    </subcellularLocation>
</comment>
<feature type="transmembrane region" description="Helical" evidence="6">
    <location>
        <begin position="129"/>
        <end position="152"/>
    </location>
</feature>
<keyword evidence="2" id="KW-1003">Cell membrane</keyword>
<evidence type="ECO:0000256" key="1">
    <source>
        <dbReference type="ARBA" id="ARBA00004651"/>
    </source>
</evidence>
<evidence type="ECO:0000256" key="6">
    <source>
        <dbReference type="SAM" id="Phobius"/>
    </source>
</evidence>
<dbReference type="Proteomes" id="UP001629156">
    <property type="component" value="Unassembled WGS sequence"/>
</dbReference>
<gene>
    <name evidence="7" type="ORF">ABS766_11050</name>
</gene>
<keyword evidence="5 6" id="KW-0472">Membrane</keyword>
<protein>
    <submittedName>
        <fullName evidence="7">Polysaccharide biosynthesis protein</fullName>
    </submittedName>
</protein>
<feature type="transmembrane region" description="Helical" evidence="6">
    <location>
        <begin position="399"/>
        <end position="422"/>
    </location>
</feature>
<keyword evidence="8" id="KW-1185">Reference proteome</keyword>
<sequence length="428" mass="47261">MRYFKKVTSKSITSNYWAWGKLVGITGFAQIVVQGISFLSGLLLIRILEVDEYAFYTIANTLLGTMTLLADGGISKGVLSEGGKVWKDRNKLGIILATGLDLRKKFAVVSLVVCIPVLVYLLIDHGAGILTVVLVSLCLIPAFFSALSDSLLEMVLKLHQDILPLQKNQVAVALGRLILLLTFIFFVPYSFIAILVAGITRIAGNIRLRKMVFPFADFHVYPSAEVRANILEMVKKLMPGAIYFSISGQITIWLLSFFGNTTSVAQIGALSRLSVVLSLIMVLINTLIIPRYARLRENKNILIKRSFQMTVIISLIIIAFLLIVFLFSNEILWLFGNDYKGLSFELLLCMGGVSLDLISGLFFSLSSARGWVFNPVISISISILTIVIGAILFDISNLMGVLFFNVFLAGARIFIQGGYLGYKLMTLN</sequence>
<evidence type="ECO:0000256" key="3">
    <source>
        <dbReference type="ARBA" id="ARBA00022692"/>
    </source>
</evidence>
<feature type="transmembrane region" description="Helical" evidence="6">
    <location>
        <begin position="342"/>
        <end position="365"/>
    </location>
</feature>
<evidence type="ECO:0000313" key="8">
    <source>
        <dbReference type="Proteomes" id="UP001629156"/>
    </source>
</evidence>
<proteinExistence type="predicted"/>
<feature type="transmembrane region" description="Helical" evidence="6">
    <location>
        <begin position="310"/>
        <end position="336"/>
    </location>
</feature>
<evidence type="ECO:0000313" key="7">
    <source>
        <dbReference type="EMBL" id="MFL9844955.1"/>
    </source>
</evidence>
<feature type="transmembrane region" description="Helical" evidence="6">
    <location>
        <begin position="372"/>
        <end position="393"/>
    </location>
</feature>
<dbReference type="InterPro" id="IPR050833">
    <property type="entry name" value="Poly_Biosynth_Transport"/>
</dbReference>
<feature type="transmembrane region" description="Helical" evidence="6">
    <location>
        <begin position="240"/>
        <end position="258"/>
    </location>
</feature>
<feature type="transmembrane region" description="Helical" evidence="6">
    <location>
        <begin position="106"/>
        <end position="123"/>
    </location>
</feature>
<evidence type="ECO:0000256" key="5">
    <source>
        <dbReference type="ARBA" id="ARBA00023136"/>
    </source>
</evidence>
<reference evidence="7 8" key="1">
    <citation type="submission" date="2024-06" db="EMBL/GenBank/DDBJ databases">
        <authorList>
            <person name="Kaempfer P."/>
            <person name="Viver T."/>
        </authorList>
    </citation>
    <scope>NUCLEOTIDE SEQUENCE [LARGE SCALE GENOMIC DNA]</scope>
    <source>
        <strain evidence="7 8">ST-119</strain>
    </source>
</reference>
<dbReference type="PANTHER" id="PTHR30250:SF26">
    <property type="entry name" value="PSMA PROTEIN"/>
    <property type="match status" value="1"/>
</dbReference>
<evidence type="ECO:0000256" key="2">
    <source>
        <dbReference type="ARBA" id="ARBA00022475"/>
    </source>
</evidence>
<feature type="transmembrane region" description="Helical" evidence="6">
    <location>
        <begin position="173"/>
        <end position="199"/>
    </location>
</feature>
<name>A0ABW8Z0L9_9FLAO</name>
<feature type="transmembrane region" description="Helical" evidence="6">
    <location>
        <begin position="21"/>
        <end position="47"/>
    </location>
</feature>
<feature type="transmembrane region" description="Helical" evidence="6">
    <location>
        <begin position="270"/>
        <end position="289"/>
    </location>
</feature>
<evidence type="ECO:0000256" key="4">
    <source>
        <dbReference type="ARBA" id="ARBA00022989"/>
    </source>
</evidence>
<keyword evidence="3 6" id="KW-0812">Transmembrane</keyword>